<reference evidence="2 3" key="1">
    <citation type="submission" date="2013-04" db="EMBL/GenBank/DDBJ databases">
        <title>Shimia sp. 22II-S11-Z10 Genome Sequencing.</title>
        <authorList>
            <person name="Lai Q."/>
            <person name="Li G."/>
            <person name="Shao Z."/>
        </authorList>
    </citation>
    <scope>NUCLEOTIDE SEQUENCE [LARGE SCALE GENOMIC DNA]</scope>
    <source>
        <strain evidence="3">22II-S11-Z10</strain>
    </source>
</reference>
<accession>A0A058ZRP4</accession>
<dbReference type="STRING" id="1461693.ATO10_03640"/>
<dbReference type="eggNOG" id="ENOG50339T2">
    <property type="taxonomic scope" value="Bacteria"/>
</dbReference>
<gene>
    <name evidence="2" type="ORF">ATO10_03640</name>
</gene>
<dbReference type="EMBL" id="AQQY01000001">
    <property type="protein sequence ID" value="KCV83822.1"/>
    <property type="molecule type" value="Genomic_DNA"/>
</dbReference>
<proteinExistence type="predicted"/>
<evidence type="ECO:0000256" key="1">
    <source>
        <dbReference type="SAM" id="Phobius"/>
    </source>
</evidence>
<keyword evidence="3" id="KW-1185">Reference proteome</keyword>
<sequence length="54" mass="5823">MIVIAGLVLGAVWGAFLARRRKGKTFDIAQYAVVYGIAFGLLGMIVTVALERLL</sequence>
<feature type="transmembrane region" description="Helical" evidence="1">
    <location>
        <begin position="28"/>
        <end position="50"/>
    </location>
</feature>
<evidence type="ECO:0000313" key="3">
    <source>
        <dbReference type="Proteomes" id="UP000024836"/>
    </source>
</evidence>
<comment type="caution">
    <text evidence="2">The sequence shown here is derived from an EMBL/GenBank/DDBJ whole genome shotgun (WGS) entry which is preliminary data.</text>
</comment>
<name>A0A058ZRP4_9RHOB</name>
<evidence type="ECO:0000313" key="2">
    <source>
        <dbReference type="EMBL" id="KCV83822.1"/>
    </source>
</evidence>
<dbReference type="Proteomes" id="UP000024836">
    <property type="component" value="Unassembled WGS sequence"/>
</dbReference>
<keyword evidence="1" id="KW-1133">Transmembrane helix</keyword>
<dbReference type="RefSeq" id="WP_081806404.1">
    <property type="nucleotide sequence ID" value="NZ_AQQY01000001.1"/>
</dbReference>
<keyword evidence="1" id="KW-0472">Membrane</keyword>
<keyword evidence="1" id="KW-0812">Transmembrane</keyword>
<protein>
    <submittedName>
        <fullName evidence="2">Uncharacterized protein</fullName>
    </submittedName>
</protein>
<dbReference type="OrthoDB" id="7876494at2"/>
<dbReference type="AlphaFoldDB" id="A0A058ZRP4"/>
<organism evidence="2 3">
    <name type="scientific">Actibacterium atlanticum</name>
    <dbReference type="NCBI Taxonomy" id="1461693"/>
    <lineage>
        <taxon>Bacteria</taxon>
        <taxon>Pseudomonadati</taxon>
        <taxon>Pseudomonadota</taxon>
        <taxon>Alphaproteobacteria</taxon>
        <taxon>Rhodobacterales</taxon>
        <taxon>Roseobacteraceae</taxon>
        <taxon>Actibacterium</taxon>
    </lineage>
</organism>